<dbReference type="RefSeq" id="WP_204602828.1">
    <property type="nucleotide sequence ID" value="NZ_JBHSED010000013.1"/>
</dbReference>
<dbReference type="InterPro" id="IPR036582">
    <property type="entry name" value="Mao_N_sf"/>
</dbReference>
<evidence type="ECO:0000313" key="4">
    <source>
        <dbReference type="Proteomes" id="UP001595755"/>
    </source>
</evidence>
<accession>A0ABV8S920</accession>
<organism evidence="3 4">
    <name type="scientific">Cohnella boryungensis</name>
    <dbReference type="NCBI Taxonomy" id="768479"/>
    <lineage>
        <taxon>Bacteria</taxon>
        <taxon>Bacillati</taxon>
        <taxon>Bacillota</taxon>
        <taxon>Bacilli</taxon>
        <taxon>Bacillales</taxon>
        <taxon>Paenibacillaceae</taxon>
        <taxon>Cohnella</taxon>
    </lineage>
</organism>
<sequence length="894" mass="94018">MPSTTPQTRHKRSRLILPFLAGFLVLSGPVSNAFLPAAHAASAAVTYKLVKQSEMIVTSGVRQLTYSWVASDSKTSEAIHVLQIDLKDPYVELNAMGGPKGSVTGKQSVGAMTKETGAVAGVNGDVFRTGSSTEGVPMGAQITSGQLLVSTEQLTGMYAFGVTKDRQPVIDNFVFTGTVTAADGVTSFPLTGVNKSAYRTEPDKAYSHVNALYIYTNAWTASERPMNSAAKPTEALVVDDVVTEISSQSAIATPIPANGYILRGHGTAASFITGNLNVGDRIGSSYSLTSADGKAYNPADFQMMVSGHTLLMDKGAPAAFTRDINGLSGNADRARTAVGFSKDGATVYLVTAEENGGRKGVTLKKLQQILGELGVWKAVNLDGGGSTTMVSRPLGDFQTQLAHPTSYGTTQRLVTNGIGVYTTAPQGSLKGIVASGAQTLFIGQQSTYALKAYDSYYNPVDAGGLTPSWSIDKQLGAFANGAFQASKPGTATLSVRSGSASDSLKVEIIGEAQIAKLIAEPSSTILKPGAVISVPIKAELTDGRQLSVPASSISWEFRGFTATSKDGKITVGKVQDKTVAGYAIARYDGYGAVVTLASGSEQPLEDFEKVTYPVSFSGTPAATVGTASISTGVPGRETSKVLVMDYEFMMGSGKSYANAVLNDGKGISVGGSPSAMSIDVLGDGGRQWLRAEFTNGDGKPAYATIADQVDWTGWKNIRFDLTAAGLKGSSKLTKLYLVNKEEDQDERALQGQVAFDNLVLQYPPGQIAVSNPTIVMNVGKTQGTVDGKSVKLPGAPFVQKGTSTNYLPLRFVADTLGAQVVWNGPTKRVTVLRGDKMLELWVGKDSMTVNGARQALSAPPIVINGSVYVPVRVISEQLGQKVDWESKTKTITIH</sequence>
<evidence type="ECO:0000259" key="1">
    <source>
        <dbReference type="Pfam" id="PF07833"/>
    </source>
</evidence>
<evidence type="ECO:0000259" key="2">
    <source>
        <dbReference type="Pfam" id="PF09992"/>
    </source>
</evidence>
<dbReference type="PANTHER" id="PTHR40446:SF2">
    <property type="entry name" value="N-ACETYLGLUCOSAMINE-1-PHOSPHODIESTER ALPHA-N-ACETYLGLUCOSAMINIDASE"/>
    <property type="match status" value="1"/>
</dbReference>
<feature type="domain" description="Phosphodiester glycosidase" evidence="2">
    <location>
        <begin position="239"/>
        <end position="421"/>
    </location>
</feature>
<reference evidence="4" key="1">
    <citation type="journal article" date="2019" name="Int. J. Syst. Evol. Microbiol.">
        <title>The Global Catalogue of Microorganisms (GCM) 10K type strain sequencing project: providing services to taxonomists for standard genome sequencing and annotation.</title>
        <authorList>
            <consortium name="The Broad Institute Genomics Platform"/>
            <consortium name="The Broad Institute Genome Sequencing Center for Infectious Disease"/>
            <person name="Wu L."/>
            <person name="Ma J."/>
        </authorList>
    </citation>
    <scope>NUCLEOTIDE SEQUENCE [LARGE SCALE GENOMIC DNA]</scope>
    <source>
        <strain evidence="4">CGMCC 4.1641</strain>
    </source>
</reference>
<dbReference type="Gene3D" id="3.30.457.10">
    <property type="entry name" value="Copper amine oxidase-like, N-terminal domain"/>
    <property type="match status" value="1"/>
</dbReference>
<name>A0ABV8S920_9BACL</name>
<evidence type="ECO:0000313" key="3">
    <source>
        <dbReference type="EMBL" id="MFC4303452.1"/>
    </source>
</evidence>
<dbReference type="Pfam" id="PF07833">
    <property type="entry name" value="Cu_amine_oxidN1"/>
    <property type="match status" value="1"/>
</dbReference>
<protein>
    <submittedName>
        <fullName evidence="3">Stalk domain-containing protein</fullName>
    </submittedName>
</protein>
<dbReference type="PANTHER" id="PTHR40446">
    <property type="entry name" value="N-ACETYLGLUCOSAMINE-1-PHOSPHODIESTER ALPHA-N-ACETYLGLUCOSAMINIDASE"/>
    <property type="match status" value="1"/>
</dbReference>
<dbReference type="Proteomes" id="UP001595755">
    <property type="component" value="Unassembled WGS sequence"/>
</dbReference>
<gene>
    <name evidence="3" type="ORF">ACFO1S_08305</name>
</gene>
<comment type="caution">
    <text evidence="3">The sequence shown here is derived from an EMBL/GenBank/DDBJ whole genome shotgun (WGS) entry which is preliminary data.</text>
</comment>
<dbReference type="Pfam" id="PF09992">
    <property type="entry name" value="NAGPA"/>
    <property type="match status" value="1"/>
</dbReference>
<dbReference type="InterPro" id="IPR012854">
    <property type="entry name" value="Cu_amine_oxidase-like_N"/>
</dbReference>
<dbReference type="InterPro" id="IPR018711">
    <property type="entry name" value="NAGPA"/>
</dbReference>
<feature type="domain" description="Copper amine oxidase-like N-terminal" evidence="1">
    <location>
        <begin position="784"/>
        <end position="893"/>
    </location>
</feature>
<proteinExistence type="predicted"/>
<dbReference type="SUPFAM" id="SSF55383">
    <property type="entry name" value="Copper amine oxidase, domain N"/>
    <property type="match status" value="1"/>
</dbReference>
<dbReference type="EMBL" id="JBHSED010000013">
    <property type="protein sequence ID" value="MFC4303452.1"/>
    <property type="molecule type" value="Genomic_DNA"/>
</dbReference>
<keyword evidence="4" id="KW-1185">Reference proteome</keyword>